<dbReference type="InterPro" id="IPR013083">
    <property type="entry name" value="Znf_RING/FYVE/PHD"/>
</dbReference>
<dbReference type="OMA" id="ANPLYNF"/>
<dbReference type="KEGG" id="crg:105323286"/>
<dbReference type="EnsemblMetazoa" id="G6107.1">
    <property type="protein sequence ID" value="G6107.1:cds"/>
    <property type="gene ID" value="G6107"/>
</dbReference>
<dbReference type="InterPro" id="IPR011011">
    <property type="entry name" value="Znf_FYVE_PHD"/>
</dbReference>
<organism evidence="7 8">
    <name type="scientific">Magallana gigas</name>
    <name type="common">Pacific oyster</name>
    <name type="synonym">Crassostrea gigas</name>
    <dbReference type="NCBI Taxonomy" id="29159"/>
    <lineage>
        <taxon>Eukaryota</taxon>
        <taxon>Metazoa</taxon>
        <taxon>Spiralia</taxon>
        <taxon>Lophotrochozoa</taxon>
        <taxon>Mollusca</taxon>
        <taxon>Bivalvia</taxon>
        <taxon>Autobranchia</taxon>
        <taxon>Pteriomorphia</taxon>
        <taxon>Ostreida</taxon>
        <taxon>Ostreoidea</taxon>
        <taxon>Ostreidae</taxon>
        <taxon>Magallana</taxon>
    </lineage>
</organism>
<evidence type="ECO:0000256" key="5">
    <source>
        <dbReference type="SAM" id="MobiDB-lite"/>
    </source>
</evidence>
<dbReference type="EnsemblMetazoa" id="G6107.3">
    <property type="protein sequence ID" value="G6107.3:cds"/>
    <property type="gene ID" value="G6107"/>
</dbReference>
<dbReference type="PROSITE" id="PS01359">
    <property type="entry name" value="ZF_PHD_1"/>
    <property type="match status" value="1"/>
</dbReference>
<keyword evidence="1" id="KW-0479">Metal-binding</keyword>
<evidence type="ECO:0000256" key="1">
    <source>
        <dbReference type="ARBA" id="ARBA00022723"/>
    </source>
</evidence>
<dbReference type="AlphaFoldDB" id="A0A8W8NJL9"/>
<dbReference type="PROSITE" id="PS50016">
    <property type="entry name" value="ZF_PHD_2"/>
    <property type="match status" value="1"/>
</dbReference>
<keyword evidence="2 4" id="KW-0863">Zinc-finger</keyword>
<dbReference type="InterPro" id="IPR019787">
    <property type="entry name" value="Znf_PHD-finger"/>
</dbReference>
<evidence type="ECO:0000259" key="6">
    <source>
        <dbReference type="PROSITE" id="PS50016"/>
    </source>
</evidence>
<dbReference type="PANTHER" id="PTHR24102:SF28">
    <property type="entry name" value="PHD-TYPE DOMAIN-CONTAINING PROTEIN"/>
    <property type="match status" value="1"/>
</dbReference>
<accession>A0A8W8NJL9</accession>
<keyword evidence="8" id="KW-1185">Reference proteome</keyword>
<feature type="compositionally biased region" description="Basic and acidic residues" evidence="5">
    <location>
        <begin position="383"/>
        <end position="409"/>
    </location>
</feature>
<proteinExistence type="predicted"/>
<feature type="compositionally biased region" description="Polar residues" evidence="5">
    <location>
        <begin position="168"/>
        <end position="184"/>
    </location>
</feature>
<dbReference type="InterPro" id="IPR019786">
    <property type="entry name" value="Zinc_finger_PHD-type_CS"/>
</dbReference>
<sequence>MVSRSDLDEIQAQLKISIQNHQALVTSMKDEPQNAELKKKLHDLQKEIFILSEKQRGIVQKLRSDIVNRQPDQPAHGQKKSPAKSQESTPQPAQVVPRPIQPRPIQPAPPMQPIVLRQPVQAIQPKPVNENIPPTQSPGARGTVDIAPQKPGSPPIRVPTYHRPSILQGSKSPISKSHHVTSSFVRKPSDSDGKEFTKPLEKKQVSLEEKEKLAFIAALDLVTQETLKELQNRRYERKRRTTANPLYNFEPERKRPQSLMLTSSVSNPTNGKRGRGRPPKTRSPTSSIPTTPDSIDGHNLNGLTRPNNDVHDDFCGVCNQSGQLLLCDTCSKVYHLQCLDPPLSAIPEGRWSCPKCQASGKVGWSSDAIARVNNFITSKSAKEEERRRLQRRNSDLLTEKTQLENKNKQMNDSLTVQMQRRDSLLEKNRLHQQKIESLKNFIKLLQNS</sequence>
<name>A0A8W8NJL9_MAGGI</name>
<dbReference type="Proteomes" id="UP000005408">
    <property type="component" value="Unassembled WGS sequence"/>
</dbReference>
<dbReference type="SMART" id="SM00249">
    <property type="entry name" value="PHD"/>
    <property type="match status" value="1"/>
</dbReference>
<dbReference type="Gene3D" id="3.30.40.10">
    <property type="entry name" value="Zinc/RING finger domain, C3HC4 (zinc finger)"/>
    <property type="match status" value="1"/>
</dbReference>
<dbReference type="OrthoDB" id="336088at2759"/>
<dbReference type="GO" id="GO:0008270">
    <property type="term" value="F:zinc ion binding"/>
    <property type="evidence" value="ECO:0007669"/>
    <property type="project" value="UniProtKB-KW"/>
</dbReference>
<feature type="region of interest" description="Disordered" evidence="5">
    <location>
        <begin position="233"/>
        <end position="299"/>
    </location>
</feature>
<dbReference type="SUPFAM" id="SSF57903">
    <property type="entry name" value="FYVE/PHD zinc finger"/>
    <property type="match status" value="1"/>
</dbReference>
<dbReference type="PANTHER" id="PTHR24102">
    <property type="entry name" value="PHD FINGER PROTEIN"/>
    <property type="match status" value="1"/>
</dbReference>
<evidence type="ECO:0000256" key="2">
    <source>
        <dbReference type="ARBA" id="ARBA00022771"/>
    </source>
</evidence>
<dbReference type="InterPro" id="IPR001965">
    <property type="entry name" value="Znf_PHD"/>
</dbReference>
<evidence type="ECO:0000313" key="8">
    <source>
        <dbReference type="Proteomes" id="UP000005408"/>
    </source>
</evidence>
<evidence type="ECO:0000313" key="7">
    <source>
        <dbReference type="EnsemblMetazoa" id="G6107.3:cds"/>
    </source>
</evidence>
<feature type="compositionally biased region" description="Pro residues" evidence="5">
    <location>
        <begin position="99"/>
        <end position="111"/>
    </location>
</feature>
<dbReference type="GeneID" id="105323286"/>
<evidence type="ECO:0000256" key="4">
    <source>
        <dbReference type="PROSITE-ProRule" id="PRU00146"/>
    </source>
</evidence>
<feature type="compositionally biased region" description="Low complexity" evidence="5">
    <location>
        <begin position="282"/>
        <end position="294"/>
    </location>
</feature>
<protein>
    <recommendedName>
        <fullName evidence="6">PHD-type domain-containing protein</fullName>
    </recommendedName>
</protein>
<feature type="region of interest" description="Disordered" evidence="5">
    <location>
        <begin position="62"/>
        <end position="111"/>
    </location>
</feature>
<dbReference type="CDD" id="cd15523">
    <property type="entry name" value="PHD_PHF21A"/>
    <property type="match status" value="1"/>
</dbReference>
<dbReference type="RefSeq" id="XP_011420677.2">
    <property type="nucleotide sequence ID" value="XM_011422375.4"/>
</dbReference>
<feature type="compositionally biased region" description="Basic and acidic residues" evidence="5">
    <location>
        <begin position="187"/>
        <end position="197"/>
    </location>
</feature>
<evidence type="ECO:0000256" key="3">
    <source>
        <dbReference type="ARBA" id="ARBA00022833"/>
    </source>
</evidence>
<keyword evidence="3" id="KW-0862">Zinc</keyword>
<feature type="compositionally biased region" description="Polar residues" evidence="5">
    <location>
        <begin position="259"/>
        <end position="270"/>
    </location>
</feature>
<feature type="region of interest" description="Disordered" evidence="5">
    <location>
        <begin position="168"/>
        <end position="197"/>
    </location>
</feature>
<dbReference type="Pfam" id="PF00628">
    <property type="entry name" value="PHD"/>
    <property type="match status" value="1"/>
</dbReference>
<feature type="region of interest" description="Disordered" evidence="5">
    <location>
        <begin position="383"/>
        <end position="410"/>
    </location>
</feature>
<feature type="domain" description="PHD-type" evidence="6">
    <location>
        <begin position="312"/>
        <end position="359"/>
    </location>
</feature>
<reference evidence="7" key="1">
    <citation type="submission" date="2022-08" db="UniProtKB">
        <authorList>
            <consortium name="EnsemblMetazoa"/>
        </authorList>
    </citation>
    <scope>IDENTIFICATION</scope>
    <source>
        <strain evidence="7">05x7-T-G4-1.051#20</strain>
    </source>
</reference>